<reference evidence="2 3" key="1">
    <citation type="submission" date="2019-04" db="EMBL/GenBank/DDBJ databases">
        <title>Complete genome sequence of Agrobacterium tumefaciens CFBP6624.</title>
        <authorList>
            <person name="Haryono M."/>
            <person name="Lin Y.-C."/>
            <person name="Lai E.-M."/>
            <person name="Kuo C.-H."/>
        </authorList>
    </citation>
    <scope>NUCLEOTIDE SEQUENCE [LARGE SCALE GENOMIC DNA]</scope>
    <source>
        <strain evidence="2 3">CFBP6624</strain>
    </source>
</reference>
<evidence type="ECO:0000313" key="2">
    <source>
        <dbReference type="EMBL" id="QCL99411.1"/>
    </source>
</evidence>
<dbReference type="PANTHER" id="PTHR34504">
    <property type="entry name" value="ANTITOXIN HICB"/>
    <property type="match status" value="1"/>
</dbReference>
<gene>
    <name evidence="2" type="ORF">CFBP6624_04175</name>
</gene>
<evidence type="ECO:0000313" key="3">
    <source>
        <dbReference type="Proteomes" id="UP000298646"/>
    </source>
</evidence>
<accession>A0AAE6BKY0</accession>
<dbReference type="InterPro" id="IPR051404">
    <property type="entry name" value="TA_system_antitoxin"/>
</dbReference>
<dbReference type="InterPro" id="IPR031807">
    <property type="entry name" value="HicB-like"/>
</dbReference>
<dbReference type="PANTHER" id="PTHR34504:SF2">
    <property type="entry name" value="UPF0150 PROTEIN SSL0259"/>
    <property type="match status" value="1"/>
</dbReference>
<organism evidence="2 3">
    <name type="scientific">Agrobacterium tumefaciens</name>
    <dbReference type="NCBI Taxonomy" id="358"/>
    <lineage>
        <taxon>Bacteria</taxon>
        <taxon>Pseudomonadati</taxon>
        <taxon>Pseudomonadota</taxon>
        <taxon>Alphaproteobacteria</taxon>
        <taxon>Hyphomicrobiales</taxon>
        <taxon>Rhizobiaceae</taxon>
        <taxon>Rhizobium/Agrobacterium group</taxon>
        <taxon>Agrobacterium</taxon>
        <taxon>Agrobacterium tumefaciens complex</taxon>
    </lineage>
</organism>
<name>A0AAE6BKY0_AGRTU</name>
<dbReference type="InterPro" id="IPR035069">
    <property type="entry name" value="TTHA1013/TTHA0281-like"/>
</dbReference>
<sequence>MFNDLWNCEMTVRYPALIDGQKGAYGVVFPDMDGVVAMGETIDEAIVNAEEALRDYALEMERDNMPLAKPSALEDVAVPKGSMLTSVPLIRLAGKPVRANMMLDADVLDFIDKESTRRKMTRTSYVNWMTRRIAQMGG</sequence>
<dbReference type="Gene3D" id="3.30.160.250">
    <property type="match status" value="1"/>
</dbReference>
<dbReference type="EMBL" id="CP039907">
    <property type="protein sequence ID" value="QCL99411.1"/>
    <property type="molecule type" value="Genomic_DNA"/>
</dbReference>
<feature type="domain" description="HicB-like antitoxin of toxin-antitoxin system" evidence="1">
    <location>
        <begin position="14"/>
        <end position="127"/>
    </location>
</feature>
<protein>
    <submittedName>
        <fullName evidence="2">CopG family transcriptional regulator</fullName>
    </submittedName>
</protein>
<dbReference type="Proteomes" id="UP000298646">
    <property type="component" value="Chromosome circular"/>
</dbReference>
<dbReference type="SUPFAM" id="SSF143100">
    <property type="entry name" value="TTHA1013/TTHA0281-like"/>
    <property type="match status" value="1"/>
</dbReference>
<dbReference type="Pfam" id="PF15919">
    <property type="entry name" value="HicB_lk_antitox"/>
    <property type="match status" value="1"/>
</dbReference>
<proteinExistence type="predicted"/>
<dbReference type="AlphaFoldDB" id="A0AAE6BKY0"/>
<evidence type="ECO:0000259" key="1">
    <source>
        <dbReference type="Pfam" id="PF15919"/>
    </source>
</evidence>